<proteinExistence type="inferred from homology"/>
<evidence type="ECO:0000256" key="7">
    <source>
        <dbReference type="RuleBase" id="RU363032"/>
    </source>
</evidence>
<evidence type="ECO:0000259" key="8">
    <source>
        <dbReference type="PROSITE" id="PS50928"/>
    </source>
</evidence>
<keyword evidence="6 7" id="KW-0472">Membrane</keyword>
<dbReference type="PANTHER" id="PTHR43227">
    <property type="entry name" value="BLL4140 PROTEIN"/>
    <property type="match status" value="1"/>
</dbReference>
<keyword evidence="3" id="KW-1003">Cell membrane</keyword>
<evidence type="ECO:0000313" key="10">
    <source>
        <dbReference type="Proteomes" id="UP000292346"/>
    </source>
</evidence>
<dbReference type="CDD" id="cd06261">
    <property type="entry name" value="TM_PBP2"/>
    <property type="match status" value="1"/>
</dbReference>
<feature type="transmembrane region" description="Helical" evidence="7">
    <location>
        <begin position="226"/>
        <end position="244"/>
    </location>
</feature>
<name>A0A4R0HGD5_9ACTN</name>
<keyword evidence="2 7" id="KW-0813">Transport</keyword>
<dbReference type="InterPro" id="IPR035906">
    <property type="entry name" value="MetI-like_sf"/>
</dbReference>
<accession>A0A4R0HGD5</accession>
<dbReference type="AlphaFoldDB" id="A0A4R0HGD5"/>
<dbReference type="Pfam" id="PF00528">
    <property type="entry name" value="BPD_transp_1"/>
    <property type="match status" value="1"/>
</dbReference>
<reference evidence="9 10" key="1">
    <citation type="submission" date="2019-02" db="EMBL/GenBank/DDBJ databases">
        <title>Kribbella capetownensis sp. nov. and Kribbella speibonae sp. nov., isolated from soil.</title>
        <authorList>
            <person name="Curtis S.M."/>
            <person name="Norton I."/>
            <person name="Everest G.J."/>
            <person name="Meyers P.R."/>
        </authorList>
    </citation>
    <scope>NUCLEOTIDE SEQUENCE [LARGE SCALE GENOMIC DNA]</scope>
    <source>
        <strain evidence="9 10">KCTC 29219</strain>
    </source>
</reference>
<feature type="transmembrane region" description="Helical" evidence="7">
    <location>
        <begin position="287"/>
        <end position="307"/>
    </location>
</feature>
<dbReference type="GO" id="GO:0005886">
    <property type="term" value="C:plasma membrane"/>
    <property type="evidence" value="ECO:0007669"/>
    <property type="project" value="UniProtKB-SubCell"/>
</dbReference>
<keyword evidence="4 7" id="KW-0812">Transmembrane</keyword>
<dbReference type="OrthoDB" id="3341820at2"/>
<comment type="caution">
    <text evidence="9">The sequence shown here is derived from an EMBL/GenBank/DDBJ whole genome shotgun (WGS) entry which is preliminary data.</text>
</comment>
<evidence type="ECO:0000313" key="9">
    <source>
        <dbReference type="EMBL" id="TCC08580.1"/>
    </source>
</evidence>
<dbReference type="EMBL" id="SJJZ01000002">
    <property type="protein sequence ID" value="TCC08580.1"/>
    <property type="molecule type" value="Genomic_DNA"/>
</dbReference>
<keyword evidence="5 7" id="KW-1133">Transmembrane helix</keyword>
<dbReference type="RefSeq" id="WP_131340147.1">
    <property type="nucleotide sequence ID" value="NZ_SJJZ01000002.1"/>
</dbReference>
<evidence type="ECO:0000256" key="3">
    <source>
        <dbReference type="ARBA" id="ARBA00022475"/>
    </source>
</evidence>
<dbReference type="Proteomes" id="UP000292346">
    <property type="component" value="Unassembled WGS sequence"/>
</dbReference>
<evidence type="ECO:0000256" key="4">
    <source>
        <dbReference type="ARBA" id="ARBA00022692"/>
    </source>
</evidence>
<dbReference type="InterPro" id="IPR050809">
    <property type="entry name" value="UgpAE/MalFG_permease"/>
</dbReference>
<keyword evidence="10" id="KW-1185">Reference proteome</keyword>
<dbReference type="InterPro" id="IPR000515">
    <property type="entry name" value="MetI-like"/>
</dbReference>
<dbReference type="GO" id="GO:0055085">
    <property type="term" value="P:transmembrane transport"/>
    <property type="evidence" value="ECO:0007669"/>
    <property type="project" value="InterPro"/>
</dbReference>
<dbReference type="SUPFAM" id="SSF161098">
    <property type="entry name" value="MetI-like"/>
    <property type="match status" value="1"/>
</dbReference>
<evidence type="ECO:0000256" key="1">
    <source>
        <dbReference type="ARBA" id="ARBA00004651"/>
    </source>
</evidence>
<protein>
    <submittedName>
        <fullName evidence="9">Sugar ABC transporter permease</fullName>
    </submittedName>
</protein>
<feature type="transmembrane region" description="Helical" evidence="7">
    <location>
        <begin position="88"/>
        <end position="115"/>
    </location>
</feature>
<feature type="transmembrane region" description="Helical" evidence="7">
    <location>
        <begin position="29"/>
        <end position="57"/>
    </location>
</feature>
<evidence type="ECO:0000256" key="6">
    <source>
        <dbReference type="ARBA" id="ARBA00023136"/>
    </source>
</evidence>
<comment type="subcellular location">
    <subcellularLocation>
        <location evidence="1 7">Cell membrane</location>
        <topology evidence="1 7">Multi-pass membrane protein</topology>
    </subcellularLocation>
</comment>
<dbReference type="Gene3D" id="1.10.3720.10">
    <property type="entry name" value="MetI-like"/>
    <property type="match status" value="1"/>
</dbReference>
<sequence length="318" mass="35479">MTTTIERVVRKAPVPERPRRGRGAFRRHLWSYVFLIPLVLLFGGFTVWPMIASWWYAFFDWDGVGSPADWVGLANFREVLASDAFWRAFWHSFVFSLAAIFVELPLALVLAILLNNSWLRFRNLYRLVLFLPVVATTAVIGIVIAILLDPAGGLVNRILLDSGLIDQPVNFLGSTSIALPTLLSIDVWKGFGITLIYWLAALQTVPKDLQEAAAIDGAGFWRSLRFVTLPVVMPIAIVILLLVFQRSLNTFDLVRAVTEGGPDYATDVVPTYIYRYAFDPSLQAPRYGFASAAGVVFGLLTLVVTLLQAPFMRRRVGS</sequence>
<gene>
    <name evidence="9" type="ORF">E0H45_22210</name>
</gene>
<feature type="transmembrane region" description="Helical" evidence="7">
    <location>
        <begin position="187"/>
        <end position="205"/>
    </location>
</feature>
<organism evidence="9 10">
    <name type="scientific">Kribbella soli</name>
    <dbReference type="NCBI Taxonomy" id="1124743"/>
    <lineage>
        <taxon>Bacteria</taxon>
        <taxon>Bacillati</taxon>
        <taxon>Actinomycetota</taxon>
        <taxon>Actinomycetes</taxon>
        <taxon>Propionibacteriales</taxon>
        <taxon>Kribbellaceae</taxon>
        <taxon>Kribbella</taxon>
    </lineage>
</organism>
<dbReference type="PROSITE" id="PS50928">
    <property type="entry name" value="ABC_TM1"/>
    <property type="match status" value="1"/>
</dbReference>
<evidence type="ECO:0000256" key="2">
    <source>
        <dbReference type="ARBA" id="ARBA00022448"/>
    </source>
</evidence>
<feature type="transmembrane region" description="Helical" evidence="7">
    <location>
        <begin position="127"/>
        <end position="148"/>
    </location>
</feature>
<comment type="similarity">
    <text evidence="7">Belongs to the binding-protein-dependent transport system permease family.</text>
</comment>
<evidence type="ECO:0000256" key="5">
    <source>
        <dbReference type="ARBA" id="ARBA00022989"/>
    </source>
</evidence>
<dbReference type="PANTHER" id="PTHR43227:SF11">
    <property type="entry name" value="BLL4140 PROTEIN"/>
    <property type="match status" value="1"/>
</dbReference>
<feature type="domain" description="ABC transmembrane type-1" evidence="8">
    <location>
        <begin position="89"/>
        <end position="308"/>
    </location>
</feature>